<feature type="domain" description="Tll0287-like" evidence="1">
    <location>
        <begin position="49"/>
        <end position="207"/>
    </location>
</feature>
<dbReference type="Proteomes" id="UP001172082">
    <property type="component" value="Unassembled WGS sequence"/>
</dbReference>
<dbReference type="Pfam" id="PF11845">
    <property type="entry name" value="Tll0287-like"/>
    <property type="match status" value="1"/>
</dbReference>
<comment type="caution">
    <text evidence="2">The sequence shown here is derived from an EMBL/GenBank/DDBJ whole genome shotgun (WGS) entry which is preliminary data.</text>
</comment>
<protein>
    <submittedName>
        <fullName evidence="2">DUF3365 domain-containing protein</fullName>
    </submittedName>
</protein>
<accession>A0ABT8KRF1</accession>
<proteinExistence type="predicted"/>
<sequence>MFRNLRLLIFVLFAACSMDSKKVDQKSVAEEMKNREIKKVSDSEILSSAHERGAEIAAMAQAALSKKLFEVVSNQGTGKAIEYCNIAAYPILDSLSETHHAEIRRVSLKLRNPKDAPDELERQLLEAYEFNVEKGLELTENIQEIDDQYILFTKPISIGSPMCLKCHGEVRKDISEEDHSIIRSLYPSDSATGYKLGDLRGIWSVKLSKKEIVKSL</sequence>
<evidence type="ECO:0000259" key="1">
    <source>
        <dbReference type="Pfam" id="PF11845"/>
    </source>
</evidence>
<dbReference type="RefSeq" id="WP_346752088.1">
    <property type="nucleotide sequence ID" value="NZ_JAUJEA010000003.1"/>
</dbReference>
<gene>
    <name evidence="2" type="ORF">QQ008_11845</name>
</gene>
<name>A0ABT8KRF1_9BACT</name>
<evidence type="ECO:0000313" key="3">
    <source>
        <dbReference type="Proteomes" id="UP001172082"/>
    </source>
</evidence>
<organism evidence="2 3">
    <name type="scientific">Splendidivirga corallicola</name>
    <dbReference type="NCBI Taxonomy" id="3051826"/>
    <lineage>
        <taxon>Bacteria</taxon>
        <taxon>Pseudomonadati</taxon>
        <taxon>Bacteroidota</taxon>
        <taxon>Cytophagia</taxon>
        <taxon>Cytophagales</taxon>
        <taxon>Splendidivirgaceae</taxon>
        <taxon>Splendidivirga</taxon>
    </lineage>
</organism>
<reference evidence="2" key="1">
    <citation type="submission" date="2023-06" db="EMBL/GenBank/DDBJ databases">
        <title>Genomic of Parafulvivirga corallium.</title>
        <authorList>
            <person name="Wang G."/>
        </authorList>
    </citation>
    <scope>NUCLEOTIDE SEQUENCE</scope>
    <source>
        <strain evidence="2">BMA10</strain>
    </source>
</reference>
<dbReference type="EMBL" id="JAUJEA010000003">
    <property type="protein sequence ID" value="MDN5202065.1"/>
    <property type="molecule type" value="Genomic_DNA"/>
</dbReference>
<keyword evidence="3" id="KW-1185">Reference proteome</keyword>
<dbReference type="InterPro" id="IPR021796">
    <property type="entry name" value="Tll0287-like_dom"/>
</dbReference>
<evidence type="ECO:0000313" key="2">
    <source>
        <dbReference type="EMBL" id="MDN5202065.1"/>
    </source>
</evidence>